<name>A0A0D0D2Y9_9AGAM</name>
<sequence length="56" mass="6313">MRTDFKQTEATALVEVSFLTTESFGMGMDVSDIVIVGQWRATCNLSTIWQRWGRAA</sequence>
<dbReference type="HOGENOM" id="CLU_3014845_0_0_1"/>
<dbReference type="InterPro" id="IPR027417">
    <property type="entry name" value="P-loop_NTPase"/>
</dbReference>
<protein>
    <recommendedName>
        <fullName evidence="3">Helicase C-terminal domain-containing protein</fullName>
    </recommendedName>
</protein>
<gene>
    <name evidence="1" type="ORF">PAXRUDRAFT_20000</name>
</gene>
<dbReference type="Proteomes" id="UP000054538">
    <property type="component" value="Unassembled WGS sequence"/>
</dbReference>
<evidence type="ECO:0008006" key="3">
    <source>
        <dbReference type="Google" id="ProtNLM"/>
    </source>
</evidence>
<dbReference type="SUPFAM" id="SSF52540">
    <property type="entry name" value="P-loop containing nucleoside triphosphate hydrolases"/>
    <property type="match status" value="1"/>
</dbReference>
<evidence type="ECO:0000313" key="1">
    <source>
        <dbReference type="EMBL" id="KIK74314.1"/>
    </source>
</evidence>
<dbReference type="OrthoDB" id="10261556at2759"/>
<dbReference type="AlphaFoldDB" id="A0A0D0D2Y9"/>
<keyword evidence="2" id="KW-1185">Reference proteome</keyword>
<accession>A0A0D0D2Y9</accession>
<dbReference type="InParanoid" id="A0A0D0D2Y9"/>
<proteinExistence type="predicted"/>
<dbReference type="Gene3D" id="3.40.50.300">
    <property type="entry name" value="P-loop containing nucleotide triphosphate hydrolases"/>
    <property type="match status" value="1"/>
</dbReference>
<evidence type="ECO:0000313" key="2">
    <source>
        <dbReference type="Proteomes" id="UP000054538"/>
    </source>
</evidence>
<organism evidence="1 2">
    <name type="scientific">Paxillus rubicundulus Ve08.2h10</name>
    <dbReference type="NCBI Taxonomy" id="930991"/>
    <lineage>
        <taxon>Eukaryota</taxon>
        <taxon>Fungi</taxon>
        <taxon>Dikarya</taxon>
        <taxon>Basidiomycota</taxon>
        <taxon>Agaricomycotina</taxon>
        <taxon>Agaricomycetes</taxon>
        <taxon>Agaricomycetidae</taxon>
        <taxon>Boletales</taxon>
        <taxon>Paxilineae</taxon>
        <taxon>Paxillaceae</taxon>
        <taxon>Paxillus</taxon>
    </lineage>
</organism>
<reference evidence="2" key="2">
    <citation type="submission" date="2015-01" db="EMBL/GenBank/DDBJ databases">
        <title>Evolutionary Origins and Diversification of the Mycorrhizal Mutualists.</title>
        <authorList>
            <consortium name="DOE Joint Genome Institute"/>
            <consortium name="Mycorrhizal Genomics Consortium"/>
            <person name="Kohler A."/>
            <person name="Kuo A."/>
            <person name="Nagy L.G."/>
            <person name="Floudas D."/>
            <person name="Copeland A."/>
            <person name="Barry K.W."/>
            <person name="Cichocki N."/>
            <person name="Veneault-Fourrey C."/>
            <person name="LaButti K."/>
            <person name="Lindquist E.A."/>
            <person name="Lipzen A."/>
            <person name="Lundell T."/>
            <person name="Morin E."/>
            <person name="Murat C."/>
            <person name="Riley R."/>
            <person name="Ohm R."/>
            <person name="Sun H."/>
            <person name="Tunlid A."/>
            <person name="Henrissat B."/>
            <person name="Grigoriev I.V."/>
            <person name="Hibbett D.S."/>
            <person name="Martin F."/>
        </authorList>
    </citation>
    <scope>NUCLEOTIDE SEQUENCE [LARGE SCALE GENOMIC DNA]</scope>
    <source>
        <strain evidence="2">Ve08.2h10</strain>
    </source>
</reference>
<reference evidence="1 2" key="1">
    <citation type="submission" date="2014-04" db="EMBL/GenBank/DDBJ databases">
        <authorList>
            <consortium name="DOE Joint Genome Institute"/>
            <person name="Kuo A."/>
            <person name="Kohler A."/>
            <person name="Jargeat P."/>
            <person name="Nagy L.G."/>
            <person name="Floudas D."/>
            <person name="Copeland A."/>
            <person name="Barry K.W."/>
            <person name="Cichocki N."/>
            <person name="Veneault-Fourrey C."/>
            <person name="LaButti K."/>
            <person name="Lindquist E.A."/>
            <person name="Lipzen A."/>
            <person name="Lundell T."/>
            <person name="Morin E."/>
            <person name="Murat C."/>
            <person name="Sun H."/>
            <person name="Tunlid A."/>
            <person name="Henrissat B."/>
            <person name="Grigoriev I.V."/>
            <person name="Hibbett D.S."/>
            <person name="Martin F."/>
            <person name="Nordberg H.P."/>
            <person name="Cantor M.N."/>
            <person name="Hua S.X."/>
        </authorList>
    </citation>
    <scope>NUCLEOTIDE SEQUENCE [LARGE SCALE GENOMIC DNA]</scope>
    <source>
        <strain evidence="1 2">Ve08.2h10</strain>
    </source>
</reference>
<dbReference type="EMBL" id="KN828972">
    <property type="protein sequence ID" value="KIK74314.1"/>
    <property type="molecule type" value="Genomic_DNA"/>
</dbReference>